<evidence type="ECO:0000313" key="3">
    <source>
        <dbReference type="Proteomes" id="UP001162031"/>
    </source>
</evidence>
<feature type="region of interest" description="Disordered" evidence="1">
    <location>
        <begin position="1"/>
        <end position="43"/>
    </location>
</feature>
<evidence type="ECO:0000256" key="1">
    <source>
        <dbReference type="SAM" id="MobiDB-lite"/>
    </source>
</evidence>
<dbReference type="AlphaFoldDB" id="A0AAV0TUI6"/>
<reference evidence="2" key="1">
    <citation type="submission" date="2022-12" db="EMBL/GenBank/DDBJ databases">
        <authorList>
            <person name="Webb A."/>
        </authorList>
    </citation>
    <scope>NUCLEOTIDE SEQUENCE</scope>
    <source>
        <strain evidence="2">Hp1</strain>
    </source>
</reference>
<organism evidence="2 3">
    <name type="scientific">Hyaloperonospora brassicae</name>
    <name type="common">Brassica downy mildew</name>
    <name type="synonym">Peronospora brassicae</name>
    <dbReference type="NCBI Taxonomy" id="162125"/>
    <lineage>
        <taxon>Eukaryota</taxon>
        <taxon>Sar</taxon>
        <taxon>Stramenopiles</taxon>
        <taxon>Oomycota</taxon>
        <taxon>Peronosporomycetes</taxon>
        <taxon>Peronosporales</taxon>
        <taxon>Peronosporaceae</taxon>
        <taxon>Hyaloperonospora</taxon>
    </lineage>
</organism>
<feature type="compositionally biased region" description="Acidic residues" evidence="1">
    <location>
        <begin position="75"/>
        <end position="84"/>
    </location>
</feature>
<name>A0AAV0TUI6_HYABA</name>
<evidence type="ECO:0008006" key="4">
    <source>
        <dbReference type="Google" id="ProtNLM"/>
    </source>
</evidence>
<comment type="caution">
    <text evidence="2">The sequence shown here is derived from an EMBL/GenBank/DDBJ whole genome shotgun (WGS) entry which is preliminary data.</text>
</comment>
<accession>A0AAV0TUI6</accession>
<dbReference type="EMBL" id="CANTFL010000810">
    <property type="protein sequence ID" value="CAI5727824.1"/>
    <property type="molecule type" value="Genomic_DNA"/>
</dbReference>
<sequence length="300" mass="33164">MVLSFPPRTHAARSLARAPFYPSKARGRPPPTTTFGPSGSLYEPFLSSPVFKSSRSESLRSTWMTTDSDSVVGRDDDDDDDESDSATANDVVGSHRIGQSVDVGHAVVPLRPPQPLSDWVYWQRDAVALPNCWTRVFAVFSRPDLWLYRYEDASARSLLVRLRVTALDVVSDARQLQFHDAGATACVQLCFPDAAAVDRWVDGVTSALVARAEPTHATSQTAVLSTKQQKSFWAAVRATVRDVTTKQQVSAGQADPAFGRARCQPLKQLGQQWKQVTSALKGALRPQQLRRRRQFRQLGV</sequence>
<protein>
    <recommendedName>
        <fullName evidence="4">PH domain-containing protein</fullName>
    </recommendedName>
</protein>
<keyword evidence="3" id="KW-1185">Reference proteome</keyword>
<gene>
    <name evidence="2" type="ORF">HBR001_LOCUS4183</name>
</gene>
<dbReference type="Proteomes" id="UP001162031">
    <property type="component" value="Unassembled WGS sequence"/>
</dbReference>
<evidence type="ECO:0000313" key="2">
    <source>
        <dbReference type="EMBL" id="CAI5727824.1"/>
    </source>
</evidence>
<feature type="region of interest" description="Disordered" evidence="1">
    <location>
        <begin position="67"/>
        <end position="94"/>
    </location>
</feature>
<proteinExistence type="predicted"/>